<reference evidence="6 7" key="1">
    <citation type="journal article" date="2018" name="Mol. Biol. Evol.">
        <title>Broad Genomic Sampling Reveals a Smut Pathogenic Ancestry of the Fungal Clade Ustilaginomycotina.</title>
        <authorList>
            <person name="Kijpornyongpan T."/>
            <person name="Mondo S.J."/>
            <person name="Barry K."/>
            <person name="Sandor L."/>
            <person name="Lee J."/>
            <person name="Lipzen A."/>
            <person name="Pangilinan J."/>
            <person name="LaButti K."/>
            <person name="Hainaut M."/>
            <person name="Henrissat B."/>
            <person name="Grigoriev I.V."/>
            <person name="Spatafora J.W."/>
            <person name="Aime M.C."/>
        </authorList>
    </citation>
    <scope>NUCLEOTIDE SEQUENCE [LARGE SCALE GENOMIC DNA]</scope>
    <source>
        <strain evidence="6 7">MCA 5214</strain>
    </source>
</reference>
<dbReference type="Proteomes" id="UP000245884">
    <property type="component" value="Unassembled WGS sequence"/>
</dbReference>
<feature type="compositionally biased region" description="Polar residues" evidence="5">
    <location>
        <begin position="815"/>
        <end position="825"/>
    </location>
</feature>
<evidence type="ECO:0000313" key="6">
    <source>
        <dbReference type="EMBL" id="PWN26929.1"/>
    </source>
</evidence>
<sequence>MTEPNRGVGGNKEAQSHAGPSSSSRAASSRIEKGPTRVPSSSSSSRPKASASAPKARASSSKALPGSIAAAAAASPSSRKTSATKPPAKTRSIRPSHPPLAAQGTEPKVCRHCRSTSVSFWCERCALAQLERFRDNIQRVGLARDEVKGKAAAFLGDPAGMPSATQSLPDPFGPQATEPHPIASHHGRAVRARWHELSDEVGQRKVEQMKSDAEVRQLRESVRKRGEALEHRRKALEQAKGLLASGSSRSEVEEDISRLRRVDTELREELASTRRRRQRALLEIYSVAPPSTSAPSSVALSKARARYVPGAFESRRSTAGSGLPIQPLPPSVDWTLLPPSSRLALPLPTASDIRRFPRSNVNAAAALTAQLLQRQAATCGVALPFSLGVEKDGRWALRSDPLWTGAGNGVGSGVTGVDSKHSLHLGKSAYELMAEAGGARGGLTVSQASPAASLIAAGGGLAREKIEQSLASLKTSTFASLGSFVQLPGRQHQTWSRASVIQEGGEGDEGASAPAASTTPSTTTAPSSSALTSAQTFCRALIMLAYDAAYLAWTQGAPVDLIAAGGSTLKLMAAAAGGGTGSGKIQSHADGPRALGDFTFPALDFAKLLQLHELGGSAAEQRASAVSPTAKSKASSGVGGSAGPPSRSTTKTTASALKPGLEDSYIDAGQAAASILDDKQSRRPPAGGLTSTSSSSSQHQPASAAKRQPSKSSAAAAKPQLPPSNLSSLRQRGQDVARQGRQAPLPVAESGIFVSKSSPLSGKKAPTAASKAAPSTQRPSKVKGPNSSRPAVPEQSRTTSSGSNGGGGTVTFNGQQIALGTTDSSSGEEDEARPRKRSGRREAGHRATSGGGSGARKEKTATAEDDWDVV</sequence>
<feature type="region of interest" description="Disordered" evidence="5">
    <location>
        <begin position="620"/>
        <end position="655"/>
    </location>
</feature>
<feature type="compositionally biased region" description="Low complexity" evidence="5">
    <location>
        <begin position="39"/>
        <end position="87"/>
    </location>
</feature>
<comment type="similarity">
    <text evidence="1">Belongs to the ATG14 family.</text>
</comment>
<feature type="coiled-coil region" evidence="4">
    <location>
        <begin position="219"/>
        <end position="269"/>
    </location>
</feature>
<proteinExistence type="inferred from homology"/>
<feature type="region of interest" description="Disordered" evidence="5">
    <location>
        <begin position="676"/>
        <end position="870"/>
    </location>
</feature>
<keyword evidence="7" id="KW-1185">Reference proteome</keyword>
<feature type="compositionally biased region" description="Low complexity" evidence="5">
    <location>
        <begin position="690"/>
        <end position="719"/>
    </location>
</feature>
<evidence type="ECO:0000256" key="1">
    <source>
        <dbReference type="ARBA" id="ARBA00009574"/>
    </source>
</evidence>
<dbReference type="Pfam" id="PF10186">
    <property type="entry name" value="ATG14"/>
    <property type="match status" value="1"/>
</dbReference>
<keyword evidence="3 4" id="KW-0175">Coiled coil</keyword>
<dbReference type="InterPro" id="IPR018791">
    <property type="entry name" value="UV_resistance/autophagy_Atg14"/>
</dbReference>
<evidence type="ECO:0000256" key="4">
    <source>
        <dbReference type="SAM" id="Coils"/>
    </source>
</evidence>
<dbReference type="GeneID" id="37030173"/>
<organism evidence="6 7">
    <name type="scientific">Jaminaea rosea</name>
    <dbReference type="NCBI Taxonomy" id="1569628"/>
    <lineage>
        <taxon>Eukaryota</taxon>
        <taxon>Fungi</taxon>
        <taxon>Dikarya</taxon>
        <taxon>Basidiomycota</taxon>
        <taxon>Ustilaginomycotina</taxon>
        <taxon>Exobasidiomycetes</taxon>
        <taxon>Microstromatales</taxon>
        <taxon>Microstromatales incertae sedis</taxon>
        <taxon>Jaminaea</taxon>
    </lineage>
</organism>
<feature type="region of interest" description="Disordered" evidence="5">
    <location>
        <begin position="502"/>
        <end position="529"/>
    </location>
</feature>
<dbReference type="OrthoDB" id="16772at2759"/>
<accession>A0A316UNS7</accession>
<feature type="compositionally biased region" description="Low complexity" evidence="5">
    <location>
        <begin position="511"/>
        <end position="529"/>
    </location>
</feature>
<dbReference type="EMBL" id="KZ819670">
    <property type="protein sequence ID" value="PWN26929.1"/>
    <property type="molecule type" value="Genomic_DNA"/>
</dbReference>
<name>A0A316UNS7_9BASI</name>
<dbReference type="RefSeq" id="XP_025361541.1">
    <property type="nucleotide sequence ID" value="XM_025508350.1"/>
</dbReference>
<feature type="region of interest" description="Disordered" evidence="5">
    <location>
        <begin position="1"/>
        <end position="106"/>
    </location>
</feature>
<dbReference type="GO" id="GO:0005737">
    <property type="term" value="C:cytoplasm"/>
    <property type="evidence" value="ECO:0007669"/>
    <property type="project" value="UniProtKB-ARBA"/>
</dbReference>
<evidence type="ECO:0000256" key="3">
    <source>
        <dbReference type="ARBA" id="ARBA00023054"/>
    </source>
</evidence>
<evidence type="ECO:0000313" key="7">
    <source>
        <dbReference type="Proteomes" id="UP000245884"/>
    </source>
</evidence>
<dbReference type="GO" id="GO:0032991">
    <property type="term" value="C:protein-containing complex"/>
    <property type="evidence" value="ECO:0007669"/>
    <property type="project" value="UniProtKB-ARBA"/>
</dbReference>
<dbReference type="AlphaFoldDB" id="A0A316UNS7"/>
<evidence type="ECO:0000256" key="2">
    <source>
        <dbReference type="ARBA" id="ARBA00013807"/>
    </source>
</evidence>
<gene>
    <name evidence="6" type="ORF">BDZ90DRAFT_261179</name>
</gene>
<protein>
    <recommendedName>
        <fullName evidence="2">Autophagy-related protein 14</fullName>
    </recommendedName>
</protein>
<evidence type="ECO:0000256" key="5">
    <source>
        <dbReference type="SAM" id="MobiDB-lite"/>
    </source>
</evidence>
<feature type="compositionally biased region" description="Low complexity" evidence="5">
    <location>
        <begin position="763"/>
        <end position="776"/>
    </location>
</feature>